<dbReference type="GO" id="GO:0016829">
    <property type="term" value="F:lyase activity"/>
    <property type="evidence" value="ECO:0007669"/>
    <property type="project" value="UniProtKB-KW"/>
</dbReference>
<evidence type="ECO:0000313" key="5">
    <source>
        <dbReference type="EMBL" id="AZS35801.1"/>
    </source>
</evidence>
<evidence type="ECO:0000313" key="6">
    <source>
        <dbReference type="Proteomes" id="UP000276888"/>
    </source>
</evidence>
<gene>
    <name evidence="5" type="primary">ltaE</name>
    <name evidence="5" type="ORF">CVS47_00399</name>
</gene>
<proteinExistence type="inferred from homology"/>
<feature type="domain" description="Aromatic amino acid beta-eliminating lyase/threonine aldolase" evidence="4">
    <location>
        <begin position="14"/>
        <end position="280"/>
    </location>
</feature>
<dbReference type="Gene3D" id="3.90.1150.10">
    <property type="entry name" value="Aspartate Aminotransferase, domain 1"/>
    <property type="match status" value="1"/>
</dbReference>
<dbReference type="SUPFAM" id="SSF53383">
    <property type="entry name" value="PLP-dependent transferases"/>
    <property type="match status" value="1"/>
</dbReference>
<dbReference type="EMBL" id="CP031423">
    <property type="protein sequence ID" value="AZS35801.1"/>
    <property type="molecule type" value="Genomic_DNA"/>
</dbReference>
<dbReference type="OrthoDB" id="9774495at2"/>
<dbReference type="InterPro" id="IPR015424">
    <property type="entry name" value="PyrdxlP-dep_Trfase"/>
</dbReference>
<dbReference type="InterPro" id="IPR015422">
    <property type="entry name" value="PyrdxlP-dep_Trfase_small"/>
</dbReference>
<protein>
    <submittedName>
        <fullName evidence="5">Low specificity L-threonine aldolase</fullName>
        <ecNumber evidence="5">4.1.2.48</ecNumber>
    </submittedName>
</protein>
<dbReference type="GO" id="GO:0006520">
    <property type="term" value="P:amino acid metabolic process"/>
    <property type="evidence" value="ECO:0007669"/>
    <property type="project" value="InterPro"/>
</dbReference>
<dbReference type="CDD" id="cd06502">
    <property type="entry name" value="TA_like"/>
    <property type="match status" value="1"/>
</dbReference>
<dbReference type="PANTHER" id="PTHR48097">
    <property type="entry name" value="L-THREONINE ALDOLASE-RELATED"/>
    <property type="match status" value="1"/>
</dbReference>
<dbReference type="InterPro" id="IPR001597">
    <property type="entry name" value="ArAA_b-elim_lyase/Thr_aldolase"/>
</dbReference>
<name>A0A3Q9IZ25_9MICO</name>
<dbReference type="EC" id="4.1.2.48" evidence="5"/>
<evidence type="ECO:0000256" key="1">
    <source>
        <dbReference type="ARBA" id="ARBA00001933"/>
    </source>
</evidence>
<dbReference type="PANTHER" id="PTHR48097:SF5">
    <property type="entry name" value="LOW SPECIFICITY L-THREONINE ALDOLASE"/>
    <property type="match status" value="1"/>
</dbReference>
<dbReference type="Gene3D" id="3.40.640.10">
    <property type="entry name" value="Type I PLP-dependent aspartate aminotransferase-like (Major domain)"/>
    <property type="match status" value="1"/>
</dbReference>
<keyword evidence="6" id="KW-1185">Reference proteome</keyword>
<evidence type="ECO:0000259" key="4">
    <source>
        <dbReference type="Pfam" id="PF01212"/>
    </source>
</evidence>
<dbReference type="InterPro" id="IPR015421">
    <property type="entry name" value="PyrdxlP-dep_Trfase_major"/>
</dbReference>
<evidence type="ECO:0000256" key="3">
    <source>
        <dbReference type="ARBA" id="ARBA00022898"/>
    </source>
</evidence>
<comment type="similarity">
    <text evidence="2">Belongs to the threonine aldolase family.</text>
</comment>
<keyword evidence="3" id="KW-0663">Pyridoxal phosphate</keyword>
<dbReference type="RefSeq" id="WP_127094580.1">
    <property type="nucleotide sequence ID" value="NZ_CP031423.1"/>
</dbReference>
<dbReference type="KEGG" id="mlv:CVS47_00399"/>
<sequence length="365" mass="38935">MTHSPLHDTAVRGFASDNYSGIHPEVLEAISAAVGGHQIAYGEDVYTARLQEVMALHFGDGVEAFPVFNGTGANVVGLQSMLPRWGAVVAASTAHINVDEGGAPERVAGIKLLTVPAEDGKLTPELIDREAWGWGDEHRAQPLVASITQSTELGTVYTVEEIRAIADHVHSLGMRLHLDGARISNAAASLGVPLRAFTRDAGVDVLSFGGTKNGAMLGEAIVVLDPEASTGLTFLRKLNMQLSSKMRFVSAQLIALLENDLWLRNATHSNAMAQRLRTAVEAGLADGSIAGVSFTQPTQSNGVFATLPDGVADRLRERFRFYDWDAARNEVRWMCSFDTSEEDVDAFVSELGHLTTGARGGATGG</sequence>
<dbReference type="Pfam" id="PF01212">
    <property type="entry name" value="Beta_elim_lyase"/>
    <property type="match status" value="1"/>
</dbReference>
<accession>A0A3Q9IZ25</accession>
<dbReference type="Proteomes" id="UP000276888">
    <property type="component" value="Chromosome"/>
</dbReference>
<reference evidence="5 6" key="1">
    <citation type="submission" date="2018-08" db="EMBL/GenBank/DDBJ databases">
        <title>Microbacterium lemovicicum sp. nov., a bacterium isolated from a natural uranium-rich soil.</title>
        <authorList>
            <person name="ORTET P."/>
        </authorList>
    </citation>
    <scope>NUCLEOTIDE SEQUENCE [LARGE SCALE GENOMIC DNA]</scope>
    <source>
        <strain evidence="5 6">Viu22</strain>
    </source>
</reference>
<comment type="cofactor">
    <cofactor evidence="1">
        <name>pyridoxal 5'-phosphate</name>
        <dbReference type="ChEBI" id="CHEBI:597326"/>
    </cofactor>
</comment>
<evidence type="ECO:0000256" key="2">
    <source>
        <dbReference type="ARBA" id="ARBA00006966"/>
    </source>
</evidence>
<dbReference type="AlphaFoldDB" id="A0A3Q9IZ25"/>
<organism evidence="5 6">
    <name type="scientific">Microbacterium lemovicicum</name>
    <dbReference type="NCBI Taxonomy" id="1072463"/>
    <lineage>
        <taxon>Bacteria</taxon>
        <taxon>Bacillati</taxon>
        <taxon>Actinomycetota</taxon>
        <taxon>Actinomycetes</taxon>
        <taxon>Micrococcales</taxon>
        <taxon>Microbacteriaceae</taxon>
        <taxon>Microbacterium</taxon>
    </lineage>
</organism>
<keyword evidence="5" id="KW-0456">Lyase</keyword>